<dbReference type="PANTHER" id="PTHR37030">
    <property type="entry name" value="NUCLEOTIDYLTRANSFERASE"/>
    <property type="match status" value="1"/>
</dbReference>
<evidence type="ECO:0000313" key="4">
    <source>
        <dbReference type="Proteomes" id="UP000054015"/>
    </source>
</evidence>
<feature type="transmembrane region" description="Helical" evidence="1">
    <location>
        <begin position="18"/>
        <end position="37"/>
    </location>
</feature>
<keyword evidence="1" id="KW-0472">Membrane</keyword>
<feature type="transmembrane region" description="Helical" evidence="1">
    <location>
        <begin position="49"/>
        <end position="68"/>
    </location>
</feature>
<feature type="transmembrane region" description="Helical" evidence="1">
    <location>
        <begin position="74"/>
        <end position="94"/>
    </location>
</feature>
<dbReference type="CDD" id="cd05403">
    <property type="entry name" value="NT_KNTase_like"/>
    <property type="match status" value="1"/>
</dbReference>
<evidence type="ECO:0000256" key="1">
    <source>
        <dbReference type="SAM" id="Phobius"/>
    </source>
</evidence>
<dbReference type="Gene3D" id="1.20.1740.10">
    <property type="entry name" value="Amino acid/polyamine transporter I"/>
    <property type="match status" value="1"/>
</dbReference>
<accession>A0A101E1A1</accession>
<dbReference type="GO" id="GO:0016779">
    <property type="term" value="F:nucleotidyltransferase activity"/>
    <property type="evidence" value="ECO:0007669"/>
    <property type="project" value="InterPro"/>
</dbReference>
<dbReference type="Pfam" id="PF01909">
    <property type="entry name" value="NTP_transf_2"/>
    <property type="match status" value="1"/>
</dbReference>
<comment type="caution">
    <text evidence="3">The sequence shown here is derived from an EMBL/GenBank/DDBJ whole genome shotgun (WGS) entry which is preliminary data.</text>
</comment>
<reference evidence="4" key="1">
    <citation type="journal article" date="2015" name="MBio">
        <title>Genome-Resolved Metagenomic Analysis Reveals Roles for Candidate Phyla and Other Microbial Community Members in Biogeochemical Transformations in Oil Reservoirs.</title>
        <authorList>
            <person name="Hu P."/>
            <person name="Tom L."/>
            <person name="Singh A."/>
            <person name="Thomas B.C."/>
            <person name="Baker B.J."/>
            <person name="Piceno Y.M."/>
            <person name="Andersen G.L."/>
            <person name="Banfield J.F."/>
        </authorList>
    </citation>
    <scope>NUCLEOTIDE SEQUENCE [LARGE SCALE GENOMIC DNA]</scope>
</reference>
<evidence type="ECO:0000313" key="3">
    <source>
        <dbReference type="EMBL" id="KUK06972.1"/>
    </source>
</evidence>
<sequence>MISILSIILSITTNLETIATAGSGGFLLIFAAVNLAAVKLRRKVKVNPLISSAGAIMALAAFTILALRMAEENLYALAVMLSLIAASFLFEWTYRWYTGREIGRYVDRKLIEREKNLRNWEEWIPAVVDELRRRYSDSEVYLVGSLARGEAEKAGDVDLLVLTDAVENGEKEGITRDIKKKLELGPQHCLDLHFEKKSLRDEALKRAVSYRRLK</sequence>
<dbReference type="InterPro" id="IPR043519">
    <property type="entry name" value="NT_sf"/>
</dbReference>
<dbReference type="PANTHER" id="PTHR37030:SF3">
    <property type="entry name" value="POLYMERASE NUCLEOTIDYL TRANSFERASE DOMAIN-CONTAINING PROTEIN"/>
    <property type="match status" value="1"/>
</dbReference>
<dbReference type="Proteomes" id="UP000054015">
    <property type="component" value="Unassembled WGS sequence"/>
</dbReference>
<keyword evidence="1" id="KW-0812">Transmembrane</keyword>
<dbReference type="SUPFAM" id="SSF81301">
    <property type="entry name" value="Nucleotidyltransferase"/>
    <property type="match status" value="1"/>
</dbReference>
<gene>
    <name evidence="3" type="ORF">XD48_0761</name>
</gene>
<name>A0A101E1A1_ARCFL</name>
<evidence type="ECO:0000259" key="2">
    <source>
        <dbReference type="Pfam" id="PF01909"/>
    </source>
</evidence>
<protein>
    <submittedName>
        <fullName evidence="3">Cationic amino acid transporter (Cat-2)</fullName>
    </submittedName>
</protein>
<dbReference type="InterPro" id="IPR002934">
    <property type="entry name" value="Polymerase_NTP_transf_dom"/>
</dbReference>
<feature type="domain" description="Polymerase nucleotidyl transferase" evidence="2">
    <location>
        <begin position="127"/>
        <end position="212"/>
    </location>
</feature>
<dbReference type="Gene3D" id="3.30.460.10">
    <property type="entry name" value="Beta Polymerase, domain 2"/>
    <property type="match status" value="1"/>
</dbReference>
<keyword evidence="1" id="KW-1133">Transmembrane helix</keyword>
<proteinExistence type="predicted"/>
<dbReference type="AlphaFoldDB" id="A0A101E1A1"/>
<dbReference type="EMBL" id="LGEX01000015">
    <property type="protein sequence ID" value="KUK06972.1"/>
    <property type="molecule type" value="Genomic_DNA"/>
</dbReference>
<dbReference type="PATRIC" id="fig|2234.7.peg.319"/>
<organism evidence="3 4">
    <name type="scientific">Archaeoglobus fulgidus</name>
    <dbReference type="NCBI Taxonomy" id="2234"/>
    <lineage>
        <taxon>Archaea</taxon>
        <taxon>Methanobacteriati</taxon>
        <taxon>Methanobacteriota</taxon>
        <taxon>Archaeoglobi</taxon>
        <taxon>Archaeoglobales</taxon>
        <taxon>Archaeoglobaceae</taxon>
        <taxon>Archaeoglobus</taxon>
    </lineage>
</organism>